<sequence>MNIDLKQIKEIKKKYKNKKIGFTCSCFDLLHCGHCLMLKDCKTQCDILIIGLQTDPTLDRKNKNKPVQEFEEREIMISSIKYVDEVIKYNTEEELFLLLKELNPDVRIIGTDWKGKKYTGYELPITMYWHNRSHSWSTSNLRKRVYEKEMIKH</sequence>
<keyword evidence="1 4" id="KW-0808">Transferase</keyword>
<dbReference type="InterPro" id="IPR004821">
    <property type="entry name" value="Cyt_trans-like"/>
</dbReference>
<evidence type="ECO:0000256" key="2">
    <source>
        <dbReference type="ARBA" id="ARBA00022695"/>
    </source>
</evidence>
<dbReference type="EMBL" id="MK250091">
    <property type="protein sequence ID" value="QDY52385.1"/>
    <property type="molecule type" value="Genomic_DNA"/>
</dbReference>
<dbReference type="PANTHER" id="PTHR43793:SF1">
    <property type="entry name" value="FAD SYNTHASE"/>
    <property type="match status" value="1"/>
</dbReference>
<dbReference type="PANTHER" id="PTHR43793">
    <property type="entry name" value="FAD SYNTHASE"/>
    <property type="match status" value="1"/>
</dbReference>
<name>A0A5B8IIG5_9VIRU</name>
<dbReference type="InterPro" id="IPR014729">
    <property type="entry name" value="Rossmann-like_a/b/a_fold"/>
</dbReference>
<reference evidence="4" key="1">
    <citation type="submission" date="2018-11" db="EMBL/GenBank/DDBJ databases">
        <title>A distinct lineage of giant viruses engineers rhodopsin photosystems in predatory marine eukaryotes.</title>
        <authorList>
            <person name="Needham D.M."/>
            <person name="Yoshizawa S."/>
            <person name="Hosaka T."/>
            <person name="Poirier C."/>
            <person name="Choi C.-J."/>
            <person name="Hehenberger E."/>
            <person name="Irwin N.A.T."/>
            <person name="Wilken S."/>
            <person name="Yung C.-M."/>
            <person name="Bachy C."/>
            <person name="Kurihara R."/>
            <person name="Nakajima Y."/>
            <person name="Kojima K."/>
            <person name="Kimura-Someya T."/>
            <person name="Leonard G."/>
            <person name="Malmstrom R.R."/>
            <person name="Mende D."/>
            <person name="Olson D.K."/>
            <person name="Sudo Y."/>
            <person name="Sudek S."/>
            <person name="Richards T.A."/>
            <person name="DeLong E.F."/>
            <person name="Keeling P.J."/>
            <person name="Santoro A.E."/>
            <person name="Shirouzu M."/>
            <person name="Iwasaki W."/>
            <person name="Worden A.Z."/>
        </authorList>
    </citation>
    <scope>NUCLEOTIDE SEQUENCE</scope>
</reference>
<dbReference type="Gene3D" id="3.40.50.620">
    <property type="entry name" value="HUPs"/>
    <property type="match status" value="1"/>
</dbReference>
<dbReference type="InterPro" id="IPR050385">
    <property type="entry name" value="Archaeal_FAD_synthase"/>
</dbReference>
<dbReference type="NCBIfam" id="TIGR00125">
    <property type="entry name" value="cyt_tran_rel"/>
    <property type="match status" value="1"/>
</dbReference>
<accession>A0A5B8IIG5</accession>
<evidence type="ECO:0000313" key="4">
    <source>
        <dbReference type="EMBL" id="QDY52385.1"/>
    </source>
</evidence>
<proteinExistence type="predicted"/>
<dbReference type="SUPFAM" id="SSF52374">
    <property type="entry name" value="Nucleotidylyl transferase"/>
    <property type="match status" value="1"/>
</dbReference>
<keyword evidence="2 4" id="KW-0548">Nucleotidyltransferase</keyword>
<dbReference type="GO" id="GO:0016779">
    <property type="term" value="F:nucleotidyltransferase activity"/>
    <property type="evidence" value="ECO:0007669"/>
    <property type="project" value="UniProtKB-KW"/>
</dbReference>
<protein>
    <submittedName>
        <fullName evidence="4">Cytidylyltransferase-like</fullName>
    </submittedName>
</protein>
<organism evidence="4">
    <name type="scientific">Mimiviridae sp. ChoanoV1</name>
    <dbReference type="NCBI Taxonomy" id="2596887"/>
    <lineage>
        <taxon>Viruses</taxon>
        <taxon>Varidnaviria</taxon>
        <taxon>Bamfordvirae</taxon>
        <taxon>Nucleocytoviricota</taxon>
        <taxon>Megaviricetes</taxon>
        <taxon>Imitervirales</taxon>
        <taxon>Schizomimiviridae</taxon>
    </lineage>
</organism>
<evidence type="ECO:0000259" key="3">
    <source>
        <dbReference type="Pfam" id="PF01467"/>
    </source>
</evidence>
<gene>
    <name evidence="4" type="ORF">7_33</name>
</gene>
<dbReference type="Pfam" id="PF01467">
    <property type="entry name" value="CTP_transf_like"/>
    <property type="match status" value="1"/>
</dbReference>
<evidence type="ECO:0000256" key="1">
    <source>
        <dbReference type="ARBA" id="ARBA00022679"/>
    </source>
</evidence>
<feature type="domain" description="Cytidyltransferase-like" evidence="3">
    <location>
        <begin position="23"/>
        <end position="113"/>
    </location>
</feature>